<feature type="domain" description="Endonuclease/exonuclease/phosphatase" evidence="1">
    <location>
        <begin position="6"/>
        <end position="235"/>
    </location>
</feature>
<name>A0A562BFH2_9BURK</name>
<reference evidence="2 3" key="1">
    <citation type="submission" date="2019-07" db="EMBL/GenBank/DDBJ databases">
        <title>Genome sequencing of lignin-degrading bacterial isolates.</title>
        <authorList>
            <person name="Gladden J."/>
        </authorList>
    </citation>
    <scope>NUCLEOTIDE SEQUENCE [LARGE SCALE GENOMIC DNA]</scope>
    <source>
        <strain evidence="2 3">J11</strain>
    </source>
</reference>
<keyword evidence="2" id="KW-0378">Hydrolase</keyword>
<dbReference type="PANTHER" id="PTHR14859:SF1">
    <property type="entry name" value="PGAP2-INTERACTING PROTEIN"/>
    <property type="match status" value="1"/>
</dbReference>
<dbReference type="AlphaFoldDB" id="A0A562BFH2"/>
<organism evidence="2 3">
    <name type="scientific">Cupriavidus gilardii J11</name>
    <dbReference type="NCBI Taxonomy" id="936133"/>
    <lineage>
        <taxon>Bacteria</taxon>
        <taxon>Pseudomonadati</taxon>
        <taxon>Pseudomonadota</taxon>
        <taxon>Betaproteobacteria</taxon>
        <taxon>Burkholderiales</taxon>
        <taxon>Burkholderiaceae</taxon>
        <taxon>Cupriavidus</taxon>
    </lineage>
</organism>
<keyword evidence="3" id="KW-1185">Reference proteome</keyword>
<keyword evidence="2" id="KW-0269">Exonuclease</keyword>
<dbReference type="GO" id="GO:0016020">
    <property type="term" value="C:membrane"/>
    <property type="evidence" value="ECO:0007669"/>
    <property type="project" value="GOC"/>
</dbReference>
<gene>
    <name evidence="2" type="ORF">L602_000300001300</name>
</gene>
<evidence type="ECO:0000313" key="2">
    <source>
        <dbReference type="EMBL" id="TWG83915.1"/>
    </source>
</evidence>
<keyword evidence="2" id="KW-0540">Nuclease</keyword>
<dbReference type="OrthoDB" id="9793162at2"/>
<dbReference type="GO" id="GO:0006506">
    <property type="term" value="P:GPI anchor biosynthetic process"/>
    <property type="evidence" value="ECO:0007669"/>
    <property type="project" value="TreeGrafter"/>
</dbReference>
<dbReference type="EMBL" id="VLJN01000023">
    <property type="protein sequence ID" value="TWG83915.1"/>
    <property type="molecule type" value="Genomic_DNA"/>
</dbReference>
<dbReference type="GO" id="GO:0004527">
    <property type="term" value="F:exonuclease activity"/>
    <property type="evidence" value="ECO:0007669"/>
    <property type="project" value="UniProtKB-KW"/>
</dbReference>
<dbReference type="InterPro" id="IPR005135">
    <property type="entry name" value="Endo/exonuclease/phosphatase"/>
</dbReference>
<sequence length="263" mass="29562">MKLRVVTYNIHKGLTGLSRKPRIQHVRAGLQTVDADIVFLQEVQDRNDRLVAAALFDSDYTQLNYLATDAYPHSVYGRNAVYDHGHHGNAILSRHPILMSENLDISDHRFEQRGLLHAVADIHGIEAHLICVHFGLFARSRARQAEALVDRVRTVVPADAPLVIAGDFNDWNHRLDALICNTLGALEASQARGARLHTFPSHMPWWQLDRIYVRGFEIERASVLTGRDWAQRSDHVPLVAELARPQVPERNPVHVGEVAGAQS</sequence>
<dbReference type="GO" id="GO:0004519">
    <property type="term" value="F:endonuclease activity"/>
    <property type="evidence" value="ECO:0007669"/>
    <property type="project" value="UniProtKB-KW"/>
</dbReference>
<evidence type="ECO:0000313" key="3">
    <source>
        <dbReference type="Proteomes" id="UP000318141"/>
    </source>
</evidence>
<dbReference type="InterPro" id="IPR036691">
    <property type="entry name" value="Endo/exonu/phosph_ase_sf"/>
</dbReference>
<dbReference type="PANTHER" id="PTHR14859">
    <property type="entry name" value="CALCOFLUOR WHITE HYPERSENSITIVE PROTEIN PRECURSOR"/>
    <property type="match status" value="1"/>
</dbReference>
<evidence type="ECO:0000259" key="1">
    <source>
        <dbReference type="Pfam" id="PF03372"/>
    </source>
</evidence>
<protein>
    <submittedName>
        <fullName evidence="2">Endonuclease/exonuclease/phosphatase family metal-dependent hydrolase</fullName>
    </submittedName>
</protein>
<dbReference type="SUPFAM" id="SSF56219">
    <property type="entry name" value="DNase I-like"/>
    <property type="match status" value="1"/>
</dbReference>
<dbReference type="InterPro" id="IPR051916">
    <property type="entry name" value="GPI-anchor_lipid_remodeler"/>
</dbReference>
<keyword evidence="2" id="KW-0255">Endonuclease</keyword>
<accession>A0A562BFH2</accession>
<dbReference type="Gene3D" id="3.60.10.10">
    <property type="entry name" value="Endonuclease/exonuclease/phosphatase"/>
    <property type="match status" value="1"/>
</dbReference>
<dbReference type="Proteomes" id="UP000318141">
    <property type="component" value="Unassembled WGS sequence"/>
</dbReference>
<comment type="caution">
    <text evidence="2">The sequence shown here is derived from an EMBL/GenBank/DDBJ whole genome shotgun (WGS) entry which is preliminary data.</text>
</comment>
<dbReference type="Pfam" id="PF03372">
    <property type="entry name" value="Exo_endo_phos"/>
    <property type="match status" value="1"/>
</dbReference>
<proteinExistence type="predicted"/>